<gene>
    <name evidence="1" type="ORF">PHYPA_003835</name>
</gene>
<keyword evidence="3" id="KW-1185">Reference proteome</keyword>
<dbReference type="Proteomes" id="UP000006727">
    <property type="component" value="Chromosome 3"/>
</dbReference>
<evidence type="ECO:0000313" key="2">
    <source>
        <dbReference type="EnsemblPlants" id="Pp3c3_970V3.1"/>
    </source>
</evidence>
<organism evidence="1">
    <name type="scientific">Physcomitrium patens</name>
    <name type="common">Spreading-leaved earth moss</name>
    <name type="synonym">Physcomitrella patens</name>
    <dbReference type="NCBI Taxonomy" id="3218"/>
    <lineage>
        <taxon>Eukaryota</taxon>
        <taxon>Viridiplantae</taxon>
        <taxon>Streptophyta</taxon>
        <taxon>Embryophyta</taxon>
        <taxon>Bryophyta</taxon>
        <taxon>Bryophytina</taxon>
        <taxon>Bryopsida</taxon>
        <taxon>Funariidae</taxon>
        <taxon>Funariales</taxon>
        <taxon>Funariaceae</taxon>
        <taxon>Physcomitrium</taxon>
    </lineage>
</organism>
<accession>A0A2K1KST2</accession>
<evidence type="ECO:0000313" key="3">
    <source>
        <dbReference type="Proteomes" id="UP000006727"/>
    </source>
</evidence>
<reference evidence="1 3" key="1">
    <citation type="journal article" date="2008" name="Science">
        <title>The Physcomitrella genome reveals evolutionary insights into the conquest of land by plants.</title>
        <authorList>
            <person name="Rensing S."/>
            <person name="Lang D."/>
            <person name="Zimmer A."/>
            <person name="Terry A."/>
            <person name="Salamov A."/>
            <person name="Shapiro H."/>
            <person name="Nishiyama T."/>
            <person name="Perroud P.-F."/>
            <person name="Lindquist E."/>
            <person name="Kamisugi Y."/>
            <person name="Tanahashi T."/>
            <person name="Sakakibara K."/>
            <person name="Fujita T."/>
            <person name="Oishi K."/>
            <person name="Shin-I T."/>
            <person name="Kuroki Y."/>
            <person name="Toyoda A."/>
            <person name="Suzuki Y."/>
            <person name="Hashimoto A."/>
            <person name="Yamaguchi K."/>
            <person name="Sugano A."/>
            <person name="Kohara Y."/>
            <person name="Fujiyama A."/>
            <person name="Anterola A."/>
            <person name="Aoki S."/>
            <person name="Ashton N."/>
            <person name="Barbazuk W.B."/>
            <person name="Barker E."/>
            <person name="Bennetzen J."/>
            <person name="Bezanilla M."/>
            <person name="Blankenship R."/>
            <person name="Cho S.H."/>
            <person name="Dutcher S."/>
            <person name="Estelle M."/>
            <person name="Fawcett J.A."/>
            <person name="Gundlach H."/>
            <person name="Hanada K."/>
            <person name="Heyl A."/>
            <person name="Hicks K.A."/>
            <person name="Hugh J."/>
            <person name="Lohr M."/>
            <person name="Mayer K."/>
            <person name="Melkozernov A."/>
            <person name="Murata T."/>
            <person name="Nelson D."/>
            <person name="Pils B."/>
            <person name="Prigge M."/>
            <person name="Reiss B."/>
            <person name="Renner T."/>
            <person name="Rombauts S."/>
            <person name="Rushton P."/>
            <person name="Sanderfoot A."/>
            <person name="Schween G."/>
            <person name="Shiu S.-H."/>
            <person name="Stueber K."/>
            <person name="Theodoulou F.L."/>
            <person name="Tu H."/>
            <person name="Van de Peer Y."/>
            <person name="Verrier P.J."/>
            <person name="Waters E."/>
            <person name="Wood A."/>
            <person name="Yang L."/>
            <person name="Cove D."/>
            <person name="Cuming A."/>
            <person name="Hasebe M."/>
            <person name="Lucas S."/>
            <person name="Mishler D.B."/>
            <person name="Reski R."/>
            <person name="Grigoriev I."/>
            <person name="Quatrano R.S."/>
            <person name="Boore J.L."/>
        </authorList>
    </citation>
    <scope>NUCLEOTIDE SEQUENCE [LARGE SCALE GENOMIC DNA]</scope>
    <source>
        <strain evidence="2 3">cv. Gransden 2004</strain>
    </source>
</reference>
<dbReference type="Gramene" id="Pp3c3_970V3.2">
    <property type="protein sequence ID" value="Pp3c3_970V3.2"/>
    <property type="gene ID" value="Pp3c3_970"/>
</dbReference>
<dbReference type="Gramene" id="Pp3c3_970V3.1">
    <property type="protein sequence ID" value="Pp3c3_970V3.1"/>
    <property type="gene ID" value="Pp3c3_970"/>
</dbReference>
<sequence length="44" mass="4845">MEATDSKVGMDVSGNGIFRTKRIACPINCIALYKNYMLLNTFSG</sequence>
<reference evidence="2" key="3">
    <citation type="submission" date="2020-12" db="UniProtKB">
        <authorList>
            <consortium name="EnsemblPlants"/>
        </authorList>
    </citation>
    <scope>IDENTIFICATION</scope>
</reference>
<dbReference type="PaxDb" id="3218-PP1S1_292V6.1"/>
<dbReference type="EnsemblPlants" id="Pp3c3_970V3.1">
    <property type="protein sequence ID" value="Pp3c3_970V3.1"/>
    <property type="gene ID" value="Pp3c3_970"/>
</dbReference>
<reference evidence="1 3" key="2">
    <citation type="journal article" date="2018" name="Plant J.">
        <title>The Physcomitrella patens chromosome-scale assembly reveals moss genome structure and evolution.</title>
        <authorList>
            <person name="Lang D."/>
            <person name="Ullrich K.K."/>
            <person name="Murat F."/>
            <person name="Fuchs J."/>
            <person name="Jenkins J."/>
            <person name="Haas F.B."/>
            <person name="Piednoel M."/>
            <person name="Gundlach H."/>
            <person name="Van Bel M."/>
            <person name="Meyberg R."/>
            <person name="Vives C."/>
            <person name="Morata J."/>
            <person name="Symeonidi A."/>
            <person name="Hiss M."/>
            <person name="Muchero W."/>
            <person name="Kamisugi Y."/>
            <person name="Saleh O."/>
            <person name="Blanc G."/>
            <person name="Decker E.L."/>
            <person name="van Gessel N."/>
            <person name="Grimwood J."/>
            <person name="Hayes R.D."/>
            <person name="Graham S.W."/>
            <person name="Gunter L.E."/>
            <person name="McDaniel S.F."/>
            <person name="Hoernstein S.N.W."/>
            <person name="Larsson A."/>
            <person name="Li F.W."/>
            <person name="Perroud P.F."/>
            <person name="Phillips J."/>
            <person name="Ranjan P."/>
            <person name="Rokshar D.S."/>
            <person name="Rothfels C.J."/>
            <person name="Schneider L."/>
            <person name="Shu S."/>
            <person name="Stevenson D.W."/>
            <person name="Thummler F."/>
            <person name="Tillich M."/>
            <person name="Villarreal Aguilar J.C."/>
            <person name="Widiez T."/>
            <person name="Wong G.K."/>
            <person name="Wymore A."/>
            <person name="Zhang Y."/>
            <person name="Zimmer A.D."/>
            <person name="Quatrano R.S."/>
            <person name="Mayer K.F.X."/>
            <person name="Goodstein D."/>
            <person name="Casacuberta J.M."/>
            <person name="Vandepoele K."/>
            <person name="Reski R."/>
            <person name="Cuming A.C."/>
            <person name="Tuskan G.A."/>
            <person name="Maumus F."/>
            <person name="Salse J."/>
            <person name="Schmutz J."/>
            <person name="Rensing S.A."/>
        </authorList>
    </citation>
    <scope>NUCLEOTIDE SEQUENCE [LARGE SCALE GENOMIC DNA]</scope>
    <source>
        <strain evidence="2 3">cv. Gransden 2004</strain>
    </source>
</reference>
<proteinExistence type="predicted"/>
<protein>
    <submittedName>
        <fullName evidence="1 2">Uncharacterized protein</fullName>
    </submittedName>
</protein>
<name>A0A2K1KST2_PHYPA</name>
<dbReference type="AlphaFoldDB" id="A0A2K1KST2"/>
<evidence type="ECO:0000313" key="1">
    <source>
        <dbReference type="EMBL" id="PNR56843.1"/>
    </source>
</evidence>
<dbReference type="EMBL" id="ABEU02000003">
    <property type="protein sequence ID" value="PNR56843.1"/>
    <property type="molecule type" value="Genomic_DNA"/>
</dbReference>
<dbReference type="InParanoid" id="A0A2K1KST2"/>
<dbReference type="EnsemblPlants" id="Pp3c3_970V3.2">
    <property type="protein sequence ID" value="Pp3c3_970V3.2"/>
    <property type="gene ID" value="Pp3c3_970"/>
</dbReference>